<reference evidence="8 9" key="1">
    <citation type="submission" date="2015-11" db="EMBL/GenBank/DDBJ databases">
        <title>The genome of Debaryomyces fabryi.</title>
        <authorList>
            <person name="Tafer H."/>
            <person name="Lopandic K."/>
        </authorList>
    </citation>
    <scope>NUCLEOTIDE SEQUENCE [LARGE SCALE GENOMIC DNA]</scope>
    <source>
        <strain evidence="8 9">CBS 789</strain>
    </source>
</reference>
<comment type="subcellular location">
    <subcellularLocation>
        <location evidence="1">Cytoplasm</location>
    </subcellularLocation>
</comment>
<gene>
    <name evidence="8" type="ORF">AC631_02399</name>
</gene>
<proteinExistence type="inferred from homology"/>
<keyword evidence="9" id="KW-1185">Reference proteome</keyword>
<dbReference type="CDD" id="cd10210">
    <property type="entry name" value="ASKHA_NBD_Arp6"/>
    <property type="match status" value="1"/>
</dbReference>
<dbReference type="GO" id="GO:0005634">
    <property type="term" value="C:nucleus"/>
    <property type="evidence" value="ECO:0007669"/>
    <property type="project" value="UniProtKB-ARBA"/>
</dbReference>
<dbReference type="InterPro" id="IPR043129">
    <property type="entry name" value="ATPase_NBD"/>
</dbReference>
<dbReference type="Pfam" id="PF00022">
    <property type="entry name" value="Actin"/>
    <property type="match status" value="1"/>
</dbReference>
<sequence length="409" mass="46520">MSQQYFVIDNGSYNIKAGFNSQNSPIKHQNTLSKARDGLIYVGNEYLVQTNNYSGMIFKRPYDHGHLISWETEKAVWDYTFNKASPNQELDTSITHLTLTETPFQLPQLSMNTDQIVFEEYGFNEYYRCAPASLVPWGNLGSSENSNNDFTLVVDSGYSGTWIVPIIYQNVYWKGVKKLPIGGASLNGLLREIISFRHYDIADEPVLINTIKEKTCFMATDFEKSLANRKKYKCEFILPDFKTTTTGFVRTKDTPVDTTGDVQSLALIDERFTIPESFYHPEIIFDNTTSSTSTIQNASFKNITDLVVESIMTCPKVTQPLLLGNIITVGGNTNLSGFTDRLRNELVKELPIDWHVKVKETEHNPDEASWYGGAQLTNDEIIKKISISKKDYFEHGSNWCQKQFGFKNL</sequence>
<keyword evidence="4" id="KW-0963">Cytoplasm</keyword>
<dbReference type="PANTHER" id="PTHR11937">
    <property type="entry name" value="ACTIN"/>
    <property type="match status" value="1"/>
</dbReference>
<evidence type="ECO:0000256" key="5">
    <source>
        <dbReference type="ARBA" id="ARBA00025222"/>
    </source>
</evidence>
<dbReference type="SUPFAM" id="SSF53067">
    <property type="entry name" value="Actin-like ATPase domain"/>
    <property type="match status" value="2"/>
</dbReference>
<evidence type="ECO:0000313" key="8">
    <source>
        <dbReference type="EMBL" id="KSA01866.1"/>
    </source>
</evidence>
<dbReference type="Proteomes" id="UP000054251">
    <property type="component" value="Unassembled WGS sequence"/>
</dbReference>
<dbReference type="SMART" id="SM00268">
    <property type="entry name" value="ACTIN"/>
    <property type="match status" value="1"/>
</dbReference>
<protein>
    <recommendedName>
        <fullName evidence="3">Actin-like protein ARP6</fullName>
    </recommendedName>
    <alternativeName>
        <fullName evidence="7">Actin-like protein arp6</fullName>
    </alternativeName>
</protein>
<dbReference type="FunFam" id="3.30.420.40:FF:000058">
    <property type="entry name" value="Putative actin-related protein 5"/>
    <property type="match status" value="1"/>
</dbReference>
<evidence type="ECO:0000256" key="1">
    <source>
        <dbReference type="ARBA" id="ARBA00004496"/>
    </source>
</evidence>
<dbReference type="InterPro" id="IPR004000">
    <property type="entry name" value="Actin"/>
</dbReference>
<evidence type="ECO:0000256" key="3">
    <source>
        <dbReference type="ARBA" id="ARBA00018633"/>
    </source>
</evidence>
<comment type="caution">
    <text evidence="8">The sequence shown here is derived from an EMBL/GenBank/DDBJ whole genome shotgun (WGS) entry which is preliminary data.</text>
</comment>
<organism evidence="8 9">
    <name type="scientific">Debaryomyces fabryi</name>
    <dbReference type="NCBI Taxonomy" id="58627"/>
    <lineage>
        <taxon>Eukaryota</taxon>
        <taxon>Fungi</taxon>
        <taxon>Dikarya</taxon>
        <taxon>Ascomycota</taxon>
        <taxon>Saccharomycotina</taxon>
        <taxon>Pichiomycetes</taxon>
        <taxon>Debaryomycetaceae</taxon>
        <taxon>Debaryomyces</taxon>
    </lineage>
</organism>
<comment type="similarity">
    <text evidence="2">Belongs to the actin family. ARP6 subfamily.</text>
</comment>
<dbReference type="EMBL" id="LMYN01000041">
    <property type="protein sequence ID" value="KSA01866.1"/>
    <property type="molecule type" value="Genomic_DNA"/>
</dbReference>
<dbReference type="Gene3D" id="3.30.420.40">
    <property type="match status" value="2"/>
</dbReference>
<comment type="subunit">
    <text evidence="6">Component of the SWR1 chromatin remodeling complex.</text>
</comment>
<evidence type="ECO:0000256" key="7">
    <source>
        <dbReference type="ARBA" id="ARBA00073820"/>
    </source>
</evidence>
<dbReference type="AlphaFoldDB" id="A0A0V1Q0H0"/>
<dbReference type="GO" id="GO:0005737">
    <property type="term" value="C:cytoplasm"/>
    <property type="evidence" value="ECO:0007669"/>
    <property type="project" value="UniProtKB-SubCell"/>
</dbReference>
<evidence type="ECO:0000313" key="9">
    <source>
        <dbReference type="Proteomes" id="UP000054251"/>
    </source>
</evidence>
<dbReference type="FunFam" id="3.90.640.10:FF:000014">
    <property type="entry name" value="Putative actin-related protein 6"/>
    <property type="match status" value="1"/>
</dbReference>
<name>A0A0V1Q0H0_9ASCO</name>
<dbReference type="OrthoDB" id="6220758at2759"/>
<evidence type="ECO:0000256" key="6">
    <source>
        <dbReference type="ARBA" id="ARBA00063309"/>
    </source>
</evidence>
<dbReference type="Gene3D" id="3.90.640.10">
    <property type="entry name" value="Actin, Chain A, domain 4"/>
    <property type="match status" value="1"/>
</dbReference>
<dbReference type="GeneID" id="26839408"/>
<evidence type="ECO:0000256" key="2">
    <source>
        <dbReference type="ARBA" id="ARBA00005665"/>
    </source>
</evidence>
<dbReference type="RefSeq" id="XP_015467968.1">
    <property type="nucleotide sequence ID" value="XM_015611229.1"/>
</dbReference>
<accession>A0A0V1Q0H0</accession>
<comment type="function">
    <text evidence="5">Component of the SWR1 complex which mediates the ATP-dependent exchange of histone H2A for the H2A variant HZT1 leading to transcriptional regulation of selected genes by chromatin remodeling. Involved in chromosome stability.</text>
</comment>
<evidence type="ECO:0000256" key="4">
    <source>
        <dbReference type="ARBA" id="ARBA00022490"/>
    </source>
</evidence>